<proteinExistence type="predicted"/>
<dbReference type="AlphaFoldDB" id="A0A1X7TSJ9"/>
<evidence type="ECO:0000256" key="1">
    <source>
        <dbReference type="SAM" id="MobiDB-lite"/>
    </source>
</evidence>
<name>A0A1X7TSJ9_AMPQE</name>
<dbReference type="EnsemblMetazoa" id="Aqu2.1.17939_001">
    <property type="protein sequence ID" value="Aqu2.1.17939_001"/>
    <property type="gene ID" value="Aqu2.1.17939"/>
</dbReference>
<organism evidence="3">
    <name type="scientific">Amphimedon queenslandica</name>
    <name type="common">Sponge</name>
    <dbReference type="NCBI Taxonomy" id="400682"/>
    <lineage>
        <taxon>Eukaryota</taxon>
        <taxon>Metazoa</taxon>
        <taxon>Porifera</taxon>
        <taxon>Demospongiae</taxon>
        <taxon>Heteroscleromorpha</taxon>
        <taxon>Haplosclerida</taxon>
        <taxon>Niphatidae</taxon>
        <taxon>Amphimedon</taxon>
    </lineage>
</organism>
<protein>
    <recommendedName>
        <fullName evidence="2">Integrase p58-like C-terminal domain-containing protein</fullName>
    </recommendedName>
</protein>
<evidence type="ECO:0000259" key="2">
    <source>
        <dbReference type="Pfam" id="PF22938"/>
    </source>
</evidence>
<accession>A0A1X7TSJ9</accession>
<sequence>MVQNTLGELQSRRKALYDRKIHGQPFNPGDSVWLYSTVIPKDGHRKLHHPWTGPYLILERLSDVNYKIQSVSNPSCFVIVHFDRWKICVPGTRFQSETLPSQPMDNSRPPQNIGD</sequence>
<dbReference type="InterPro" id="IPR054465">
    <property type="entry name" value="Integrase_p58-like_C"/>
</dbReference>
<feature type="region of interest" description="Disordered" evidence="1">
    <location>
        <begin position="95"/>
        <end position="115"/>
    </location>
</feature>
<dbReference type="eggNOG" id="ENOG502SF4M">
    <property type="taxonomic scope" value="Eukaryota"/>
</dbReference>
<dbReference type="OrthoDB" id="10070245at2759"/>
<dbReference type="Pfam" id="PF22938">
    <property type="entry name" value="Integrase_p58_C"/>
    <property type="match status" value="1"/>
</dbReference>
<feature type="domain" description="Integrase p58-like C-terminal" evidence="2">
    <location>
        <begin position="53"/>
        <end position="85"/>
    </location>
</feature>
<evidence type="ECO:0000313" key="3">
    <source>
        <dbReference type="EnsemblMetazoa" id="Aqu2.1.17939_001"/>
    </source>
</evidence>
<reference evidence="3" key="1">
    <citation type="submission" date="2017-05" db="UniProtKB">
        <authorList>
            <consortium name="EnsemblMetazoa"/>
        </authorList>
    </citation>
    <scope>IDENTIFICATION</scope>
</reference>
<dbReference type="InParanoid" id="A0A1X7TSJ9"/>